<dbReference type="Proteomes" id="UP001281003">
    <property type="component" value="Unassembled WGS sequence"/>
</dbReference>
<reference evidence="2" key="2">
    <citation type="submission" date="2023-07" db="EMBL/GenBank/DDBJ databases">
        <authorList>
            <consortium name="Lawrence Berkeley National Laboratory"/>
            <person name="Haridas S."/>
            <person name="Hensen N."/>
            <person name="Bonometti L."/>
            <person name="Westerberg I."/>
            <person name="Brannstrom I.O."/>
            <person name="Guillou S."/>
            <person name="Cros-Aarteil S."/>
            <person name="Calhoun S."/>
            <person name="Kuo A."/>
            <person name="Mondo S."/>
            <person name="Pangilinan J."/>
            <person name="Riley R."/>
            <person name="LaButti K."/>
            <person name="Andreopoulos B."/>
            <person name="Lipzen A."/>
            <person name="Chen C."/>
            <person name="Yanf M."/>
            <person name="Daum C."/>
            <person name="Ng V."/>
            <person name="Clum A."/>
            <person name="Steindorff A."/>
            <person name="Ohm R."/>
            <person name="Martin F."/>
            <person name="Silar P."/>
            <person name="Natvig D."/>
            <person name="Lalanne C."/>
            <person name="Gautier V."/>
            <person name="Ament-velasquez S.L."/>
            <person name="Kruys A."/>
            <person name="Hutchinson M.I."/>
            <person name="Powell A.J."/>
            <person name="Barry K."/>
            <person name="Miller A.N."/>
            <person name="Grigoriev I.V."/>
            <person name="Debuchy R."/>
            <person name="Gladieux P."/>
            <person name="Thoren M.H."/>
            <person name="Johannesson H."/>
        </authorList>
    </citation>
    <scope>NUCLEOTIDE SEQUENCE</scope>
    <source>
        <strain evidence="2">FGSC 1904</strain>
    </source>
</reference>
<protein>
    <submittedName>
        <fullName evidence="2">Heterokaryon incompatibility protein-domain-containing protein</fullName>
    </submittedName>
</protein>
<gene>
    <name evidence="2" type="ORF">B0T20DRAFT_25820</name>
</gene>
<evidence type="ECO:0000259" key="1">
    <source>
        <dbReference type="Pfam" id="PF06985"/>
    </source>
</evidence>
<keyword evidence="3" id="KW-1185">Reference proteome</keyword>
<organism evidence="2 3">
    <name type="scientific">Sordaria brevicollis</name>
    <dbReference type="NCBI Taxonomy" id="83679"/>
    <lineage>
        <taxon>Eukaryota</taxon>
        <taxon>Fungi</taxon>
        <taxon>Dikarya</taxon>
        <taxon>Ascomycota</taxon>
        <taxon>Pezizomycotina</taxon>
        <taxon>Sordariomycetes</taxon>
        <taxon>Sordariomycetidae</taxon>
        <taxon>Sordariales</taxon>
        <taxon>Sordariaceae</taxon>
        <taxon>Sordaria</taxon>
    </lineage>
</organism>
<dbReference type="AlphaFoldDB" id="A0AAE0PNS6"/>
<sequence>MEERDSQNRLSNVCDACKHLASSLTYWKQHAAIDNEYIRLSDGIFNTEDHDQPLSCLCQFIRTIGKLTGDVLESVSLKTTMWQDSHTKLGVFSLVNEDGHSERHLPVMFLDDVDESRDTLGPRLLGPRVDFDAVKQWISVCRSHHGDICSPDMTQVFEIPGFKLIECSSRRLVALSKRAGIDTPQFVALSYVWGSQHAADVPTGDELPTQTPKVIDDAIVATQTMGFRYLWVDRYCIPQNNEEAKHSQIKSMDIIYGCASITIIAATGHDPSCGLPGVASTIRNPQESFKIGSGTLVLLHPDIDSQLSKTKWDTRAWTFQEGLLSCRRLCFLENQVYFQCNSMRCMESFHIPQCQHDLLNRFSPLYRFKPSHNPLPFPDGRVGVEAEDLPILIEAYSERELGFQSDALNAFEGVLKRFSSAQPPVYHIWGVPIFTTNDNLLHSLVAGFLWRLRFNDILHKNSIRDEKHGSYSGTMRRRHFPGWSWVEWDGRALLMSGFRIWMQGVYLIVQKNFRSSVILSMESGNGLTVLHGHPDGLPKSDCQDCVKDKSTVVGHGLSEDNLVSKISTMKIHPPVLRLVGYSFDAVLWNFSEFSAGNGKPTYREVERFLKAHRRNFGDPLSENAKDVWVWTDLSRTVPCKLLMGPAGNRLREKTEHDLCTIADGLCDPAGNIPLSPLKKEYHFRVVVLGYMEEEVHFLVLLTHPEGEGHASETYERVNNIQRANKLRDHGGISVPEALEAGLLDGWEMKETRIV</sequence>
<evidence type="ECO:0000313" key="3">
    <source>
        <dbReference type="Proteomes" id="UP001281003"/>
    </source>
</evidence>
<dbReference type="EMBL" id="JAUTDP010000001">
    <property type="protein sequence ID" value="KAK3403400.1"/>
    <property type="molecule type" value="Genomic_DNA"/>
</dbReference>
<feature type="domain" description="Heterokaryon incompatibility" evidence="1">
    <location>
        <begin position="186"/>
        <end position="321"/>
    </location>
</feature>
<accession>A0AAE0PNS6</accession>
<reference evidence="2" key="1">
    <citation type="journal article" date="2023" name="Mol. Phylogenet. Evol.">
        <title>Genome-scale phylogeny and comparative genomics of the fungal order Sordariales.</title>
        <authorList>
            <person name="Hensen N."/>
            <person name="Bonometti L."/>
            <person name="Westerberg I."/>
            <person name="Brannstrom I.O."/>
            <person name="Guillou S."/>
            <person name="Cros-Aarteil S."/>
            <person name="Calhoun S."/>
            <person name="Haridas S."/>
            <person name="Kuo A."/>
            <person name="Mondo S."/>
            <person name="Pangilinan J."/>
            <person name="Riley R."/>
            <person name="LaButti K."/>
            <person name="Andreopoulos B."/>
            <person name="Lipzen A."/>
            <person name="Chen C."/>
            <person name="Yan M."/>
            <person name="Daum C."/>
            <person name="Ng V."/>
            <person name="Clum A."/>
            <person name="Steindorff A."/>
            <person name="Ohm R.A."/>
            <person name="Martin F."/>
            <person name="Silar P."/>
            <person name="Natvig D.O."/>
            <person name="Lalanne C."/>
            <person name="Gautier V."/>
            <person name="Ament-Velasquez S.L."/>
            <person name="Kruys A."/>
            <person name="Hutchinson M.I."/>
            <person name="Powell A.J."/>
            <person name="Barry K."/>
            <person name="Miller A.N."/>
            <person name="Grigoriev I.V."/>
            <person name="Debuchy R."/>
            <person name="Gladieux P."/>
            <person name="Hiltunen Thoren M."/>
            <person name="Johannesson H."/>
        </authorList>
    </citation>
    <scope>NUCLEOTIDE SEQUENCE</scope>
    <source>
        <strain evidence="2">FGSC 1904</strain>
    </source>
</reference>
<dbReference type="PANTHER" id="PTHR33112:SF1">
    <property type="entry name" value="HETEROKARYON INCOMPATIBILITY DOMAIN-CONTAINING PROTEIN"/>
    <property type="match status" value="1"/>
</dbReference>
<comment type="caution">
    <text evidence="2">The sequence shown here is derived from an EMBL/GenBank/DDBJ whole genome shotgun (WGS) entry which is preliminary data.</text>
</comment>
<name>A0AAE0PNS6_SORBR</name>
<dbReference type="InterPro" id="IPR010730">
    <property type="entry name" value="HET"/>
</dbReference>
<evidence type="ECO:0000313" key="2">
    <source>
        <dbReference type="EMBL" id="KAK3403400.1"/>
    </source>
</evidence>
<dbReference type="Pfam" id="PF06985">
    <property type="entry name" value="HET"/>
    <property type="match status" value="1"/>
</dbReference>
<proteinExistence type="predicted"/>
<dbReference type="PANTHER" id="PTHR33112">
    <property type="entry name" value="DOMAIN PROTEIN, PUTATIVE-RELATED"/>
    <property type="match status" value="1"/>
</dbReference>